<organism evidence="2">
    <name type="scientific">Dunaliella tertiolecta</name>
    <name type="common">Green alga</name>
    <dbReference type="NCBI Taxonomy" id="3047"/>
    <lineage>
        <taxon>Eukaryota</taxon>
        <taxon>Viridiplantae</taxon>
        <taxon>Chlorophyta</taxon>
        <taxon>core chlorophytes</taxon>
        <taxon>Chlorophyceae</taxon>
        <taxon>CS clade</taxon>
        <taxon>Chlamydomonadales</taxon>
        <taxon>Dunaliellaceae</taxon>
        <taxon>Dunaliella</taxon>
    </lineage>
</organism>
<feature type="compositionally biased region" description="Basic and acidic residues" evidence="1">
    <location>
        <begin position="39"/>
        <end position="50"/>
    </location>
</feature>
<sequence>MGAAESRLESPLGLGENPFANVKVAWTPPPAPTAEEQEDRQKEKEMEHGRGKSRHKSPAQRKIEEDAKGRRNGWVYKNERRATPAEVRKAPFQDPPSPKGPPSPKAPHSPKAPSSPNSYNLPSPKGYRQTQLAKGGPQQHTNSDSMPTWSCAGGRRAQSARPGKTLIGQMEDLGKEEAQITREQKLEREKEDFMQRVTTFMAGNVAIRPQSSAASERSSPKLPIVPPVKGAVPDEYQEAWMQKLLTNREEILQALKSREGMEHFVEPKTEEDVREGVARSLGSAYDVFTTFQRTINRTLATGLNEELLQQLLLDDKGHGSRDQQSLQQDWRTVGAAVEGVMQVYINRSNSRFITNGDWVKPRVVDGHGTLAHVYSHGAETMVAQSMVALLYIDTGHLVKVGDEDNTLAAVLSTDLWQVIKRLLPNKVPSSQRLERVSLLGRHLLQAAISTESQHGKLALSKLKVILAVDQEQEMFTVTELRQWSFFGLNHQNVVVLPMPRFPGFAQDEDDVLRPVEGSPKVLHGAGYAVCLLQAPCSGYTLDETASRPTFLPGSILEWLKEGDVRWLYTGMFYDAGRAQVFDNDFLAGALYASEREGANMAVQVIKGQEKQEVRTYDSVLLGRRAQDGGAVYACDLCSSSMRTVRSYQVLQAQLEEGFHVSTHRYLYKVGALSKLLQDPSSIPLDLILHGYYAYGTMKLNSITCAPEANCAAVACMAPPGPPMEHAVLGLAWLEQAASRMAAQDKVDAFRQKAISLVDPDQLPFSLVTGLPQDMKRHQSNQPRRLWTNAAPAALRNAGSNSMPGSMPTSGWSPPDKPRGQVVLLLMSVEHRGPIAKAAFNLARLGVRNIVDQLHVHVIKNATDSEALVDEMLKDLCDKELDFNGQLHKSWVVREPDHRTADLVLESIEAVVASLIVVPDLELGEGTKAAASATTGKAPALKNGHTTRPPSAWSAAVAAAPPPSVAQAASNSLALLVAKTVTKIPVLVVKHNSSGRFAFGANHPKTVDGHHPVSIVVHLEILAVSLMVEYACRFLTFPNDVLLLAKTKAFDKPGQPSMRTNRMMVQAKMAASGPMRMEERMYAGKMVPELCQAAETELADIVMVSTAGEIPISKETEELLLTAKSSVLIYRNKELTTSAQNSLPIHVVGEVE</sequence>
<feature type="compositionally biased region" description="Basic and acidic residues" evidence="1">
    <location>
        <begin position="77"/>
        <end position="91"/>
    </location>
</feature>
<dbReference type="EMBL" id="HBIP01027669">
    <property type="protein sequence ID" value="CAE0501648.1"/>
    <property type="molecule type" value="Transcribed_RNA"/>
</dbReference>
<feature type="compositionally biased region" description="Pro residues" evidence="1">
    <location>
        <begin position="93"/>
        <end position="107"/>
    </location>
</feature>
<feature type="compositionally biased region" description="Polar residues" evidence="1">
    <location>
        <begin position="128"/>
        <end position="148"/>
    </location>
</feature>
<proteinExistence type="predicted"/>
<protein>
    <submittedName>
        <fullName evidence="2">Uncharacterized protein</fullName>
    </submittedName>
</protein>
<accession>A0A7S3VQS8</accession>
<gene>
    <name evidence="2" type="ORF">DTER00134_LOCUS16721</name>
</gene>
<evidence type="ECO:0000256" key="1">
    <source>
        <dbReference type="SAM" id="MobiDB-lite"/>
    </source>
</evidence>
<evidence type="ECO:0000313" key="2">
    <source>
        <dbReference type="EMBL" id="CAE0501648.1"/>
    </source>
</evidence>
<dbReference type="AlphaFoldDB" id="A0A7S3VQS8"/>
<name>A0A7S3VQS8_DUNTE</name>
<reference evidence="2" key="1">
    <citation type="submission" date="2021-01" db="EMBL/GenBank/DDBJ databases">
        <authorList>
            <person name="Corre E."/>
            <person name="Pelletier E."/>
            <person name="Niang G."/>
            <person name="Scheremetjew M."/>
            <person name="Finn R."/>
            <person name="Kale V."/>
            <person name="Holt S."/>
            <person name="Cochrane G."/>
            <person name="Meng A."/>
            <person name="Brown T."/>
            <person name="Cohen L."/>
        </authorList>
    </citation>
    <scope>NUCLEOTIDE SEQUENCE</scope>
    <source>
        <strain evidence="2">CCMP1320</strain>
    </source>
</reference>
<feature type="compositionally biased region" description="Low complexity" evidence="1">
    <location>
        <begin position="109"/>
        <end position="124"/>
    </location>
</feature>
<feature type="region of interest" description="Disordered" evidence="1">
    <location>
        <begin position="1"/>
        <end position="163"/>
    </location>
</feature>